<comment type="similarity">
    <text evidence="7">Belongs to the HSF family.</text>
</comment>
<dbReference type="SUPFAM" id="SSF46785">
    <property type="entry name" value="Winged helix' DNA-binding domain"/>
    <property type="match status" value="1"/>
</dbReference>
<dbReference type="Gene3D" id="1.10.10.10">
    <property type="entry name" value="Winged helix-like DNA-binding domain superfamily/Winged helix DNA-binding domain"/>
    <property type="match status" value="1"/>
</dbReference>
<evidence type="ECO:0000256" key="1">
    <source>
        <dbReference type="ARBA" id="ARBA00004123"/>
    </source>
</evidence>
<dbReference type="PANTHER" id="PTHR10015">
    <property type="entry name" value="HEAT SHOCK TRANSCRIPTION FACTOR"/>
    <property type="match status" value="1"/>
</dbReference>
<dbReference type="InterPro" id="IPR000232">
    <property type="entry name" value="HSF_DNA-bd"/>
</dbReference>
<proteinExistence type="inferred from homology"/>
<dbReference type="InterPro" id="IPR036388">
    <property type="entry name" value="WH-like_DNA-bd_sf"/>
</dbReference>
<dbReference type="GO" id="GO:0034605">
    <property type="term" value="P:cellular response to heat"/>
    <property type="evidence" value="ECO:0007669"/>
    <property type="project" value="TreeGrafter"/>
</dbReference>
<evidence type="ECO:0000256" key="6">
    <source>
        <dbReference type="ARBA" id="ARBA00023242"/>
    </source>
</evidence>
<comment type="subunit">
    <text evidence="2">Homotrimer.</text>
</comment>
<accession>A0A2T8KK57</accession>
<keyword evidence="6" id="KW-0539">Nucleus</keyword>
<dbReference type="PANTHER" id="PTHR10015:SF328">
    <property type="entry name" value="HEAT STRESS TRANSCRIPTION FACTOR C-2A"/>
    <property type="match status" value="1"/>
</dbReference>
<dbReference type="GO" id="GO:0000978">
    <property type="term" value="F:RNA polymerase II cis-regulatory region sequence-specific DNA binding"/>
    <property type="evidence" value="ECO:0007669"/>
    <property type="project" value="TreeGrafter"/>
</dbReference>
<evidence type="ECO:0000256" key="5">
    <source>
        <dbReference type="ARBA" id="ARBA00023125"/>
    </source>
</evidence>
<feature type="domain" description="HSF-type DNA-binding" evidence="8">
    <location>
        <begin position="4"/>
        <end position="64"/>
    </location>
</feature>
<keyword evidence="5" id="KW-0238">DNA-binding</keyword>
<evidence type="ECO:0000259" key="8">
    <source>
        <dbReference type="SMART" id="SM00415"/>
    </source>
</evidence>
<comment type="subcellular location">
    <subcellularLocation>
        <location evidence="1">Nucleus</location>
    </subcellularLocation>
</comment>
<protein>
    <recommendedName>
        <fullName evidence="8">HSF-type DNA-binding domain-containing protein</fullName>
    </recommendedName>
</protein>
<dbReference type="GO" id="GO:0005634">
    <property type="term" value="C:nucleus"/>
    <property type="evidence" value="ECO:0007669"/>
    <property type="project" value="UniProtKB-SubCell"/>
</dbReference>
<dbReference type="Proteomes" id="UP000243499">
    <property type="component" value="Chromosome 3"/>
</dbReference>
<dbReference type="EMBL" id="CM008048">
    <property type="protein sequence ID" value="PVH62573.1"/>
    <property type="molecule type" value="Genomic_DNA"/>
</dbReference>
<dbReference type="InterPro" id="IPR036390">
    <property type="entry name" value="WH_DNA-bd_sf"/>
</dbReference>
<dbReference type="SMART" id="SM00415">
    <property type="entry name" value="HSF"/>
    <property type="match status" value="1"/>
</dbReference>
<reference evidence="9" key="1">
    <citation type="submission" date="2018-04" db="EMBL/GenBank/DDBJ databases">
        <title>WGS assembly of Panicum hallii.</title>
        <authorList>
            <person name="Lovell J."/>
            <person name="Jenkins J."/>
            <person name="Lowry D."/>
            <person name="Mamidi S."/>
            <person name="Sreedasyam A."/>
            <person name="Weng X."/>
            <person name="Barry K."/>
            <person name="Bonette J."/>
            <person name="Campitelli B."/>
            <person name="Daum C."/>
            <person name="Gordon S."/>
            <person name="Gould B."/>
            <person name="Lipzen A."/>
            <person name="Macqueen A."/>
            <person name="Palacio-Mejia J."/>
            <person name="Plott C."/>
            <person name="Shakirov E."/>
            <person name="Shu S."/>
            <person name="Yoshinaga Y."/>
            <person name="Zane M."/>
            <person name="Rokhsar D."/>
            <person name="Grimwood J."/>
            <person name="Schmutz J."/>
            <person name="Juenger T."/>
        </authorList>
    </citation>
    <scope>NUCLEOTIDE SEQUENCE [LARGE SCALE GENOMIC DNA]</scope>
    <source>
        <strain evidence="9">FIL2</strain>
    </source>
</reference>
<evidence type="ECO:0000256" key="7">
    <source>
        <dbReference type="RuleBase" id="RU004020"/>
    </source>
</evidence>
<keyword evidence="4" id="KW-0346">Stress response</keyword>
<evidence type="ECO:0000256" key="4">
    <source>
        <dbReference type="ARBA" id="ARBA00023016"/>
    </source>
</evidence>
<name>A0A2T8KK57_9POAL</name>
<dbReference type="GO" id="GO:0003700">
    <property type="term" value="F:DNA-binding transcription factor activity"/>
    <property type="evidence" value="ECO:0007669"/>
    <property type="project" value="InterPro"/>
</dbReference>
<evidence type="ECO:0000313" key="9">
    <source>
        <dbReference type="EMBL" id="PVH62573.1"/>
    </source>
</evidence>
<dbReference type="Gramene" id="PVH62573">
    <property type="protein sequence ID" value="PVH62573"/>
    <property type="gene ID" value="PAHAL_3G326700"/>
</dbReference>
<sequence length="68" mass="8013">MSGCWGRENWRRCPPLPIGLRFHSSSFVRQLNTYGFRKVDPDRWEFAHASFLRGQTHLLVVRRRGRGG</sequence>
<dbReference type="Pfam" id="PF00447">
    <property type="entry name" value="HSF_DNA-bind"/>
    <property type="match status" value="1"/>
</dbReference>
<dbReference type="AlphaFoldDB" id="A0A2T8KK57"/>
<evidence type="ECO:0000256" key="2">
    <source>
        <dbReference type="ARBA" id="ARBA00011233"/>
    </source>
</evidence>
<evidence type="ECO:0000256" key="3">
    <source>
        <dbReference type="ARBA" id="ARBA00022553"/>
    </source>
</evidence>
<organism evidence="9">
    <name type="scientific">Panicum hallii</name>
    <dbReference type="NCBI Taxonomy" id="206008"/>
    <lineage>
        <taxon>Eukaryota</taxon>
        <taxon>Viridiplantae</taxon>
        <taxon>Streptophyta</taxon>
        <taxon>Embryophyta</taxon>
        <taxon>Tracheophyta</taxon>
        <taxon>Spermatophyta</taxon>
        <taxon>Magnoliopsida</taxon>
        <taxon>Liliopsida</taxon>
        <taxon>Poales</taxon>
        <taxon>Poaceae</taxon>
        <taxon>PACMAD clade</taxon>
        <taxon>Panicoideae</taxon>
        <taxon>Panicodae</taxon>
        <taxon>Paniceae</taxon>
        <taxon>Panicinae</taxon>
        <taxon>Panicum</taxon>
        <taxon>Panicum sect. Panicum</taxon>
    </lineage>
</organism>
<dbReference type="GO" id="GO:0006357">
    <property type="term" value="P:regulation of transcription by RNA polymerase II"/>
    <property type="evidence" value="ECO:0007669"/>
    <property type="project" value="TreeGrafter"/>
</dbReference>
<gene>
    <name evidence="9" type="ORF">PAHAL_3G326700</name>
</gene>
<keyword evidence="3" id="KW-0597">Phosphoprotein</keyword>